<evidence type="ECO:0000313" key="1">
    <source>
        <dbReference type="EMBL" id="CEG05625.1"/>
    </source>
</evidence>
<dbReference type="EMBL" id="CBMI010004723">
    <property type="protein sequence ID" value="CEG05625.1"/>
    <property type="molecule type" value="Genomic_DNA"/>
</dbReference>
<comment type="caution">
    <text evidence="1">The sequence shown here is derived from an EMBL/GenBank/DDBJ whole genome shotgun (WGS) entry which is preliminary data.</text>
</comment>
<organism evidence="1">
    <name type="scientific">Fusarium clavum</name>
    <dbReference type="NCBI Taxonomy" id="2594811"/>
    <lineage>
        <taxon>Eukaryota</taxon>
        <taxon>Fungi</taxon>
        <taxon>Dikarya</taxon>
        <taxon>Ascomycota</taxon>
        <taxon>Pezizomycotina</taxon>
        <taxon>Sordariomycetes</taxon>
        <taxon>Hypocreomycetidae</taxon>
        <taxon>Hypocreales</taxon>
        <taxon>Nectriaceae</taxon>
        <taxon>Fusarium</taxon>
        <taxon>Fusarium incarnatum-equiseti species complex</taxon>
    </lineage>
</organism>
<accession>A0A090MIU4</accession>
<sequence>MALPYPEGEVFFSRAALEPKNQDQSIRMALVGEHLEVIRRLLVGGDSMESLCRGVYKADKNDFYSHFMVEYIWNRPADHGPNEIRECGGDVSGHPRSAYTVVKAGGTHWTPYGNWTQLPFSYGPDKGDIKRRVQHNLCIDGNIFKKREDSKSEESWFMPMPMPDSKTERWVWIDMLARIRAIYIPIAFAASEDFPGLSTWLQLSFIQGKDLSVWRGGESFMPHPTTRDHGLGVWPGATIGFDITGLIHLLSIPRQFRKYDPYQAKFVRIVESRDVMTAPLTMSYHDSSDYSWLEITKKHTAMNIEFGKGEGSWLERFFKNALEFAVGFVPIVGPLLSIVTSLSWTAISDPDQFPDAISMWVPSAKVGLDRMEEMRESANEMRRLSKESFWRKEKADALTDLVNSNRQATVGDVSGATVSYFKDTAEQLNCHKATYDKTLAGEPAGSVVREYPAG</sequence>
<dbReference type="AlphaFoldDB" id="A0A090MIU4"/>
<gene>
    <name evidence="1" type="ORF">BN850_0128210</name>
</gene>
<proteinExistence type="predicted"/>
<reference evidence="1" key="1">
    <citation type="submission" date="2013-05" db="EMBL/GenBank/DDBJ databases">
        <title>Draft genome sequences of six wheat associated Fusarium spp. isolates.</title>
        <authorList>
            <person name="Moolhuijzen P.M."/>
            <person name="Manners J.M."/>
            <person name="Wilcox S."/>
            <person name="Bellgard M.I."/>
            <person name="Gardiner D.M."/>
        </authorList>
    </citation>
    <scope>NUCLEOTIDE SEQUENCE</scope>
    <source>
        <strain evidence="1">CS3069</strain>
    </source>
</reference>
<protein>
    <submittedName>
        <fullName evidence="1">WGS project CBMI000000000 data, contig CS3069_c004727</fullName>
    </submittedName>
</protein>
<name>A0A090MIU4_9HYPO</name>